<dbReference type="SUPFAM" id="SSF46785">
    <property type="entry name" value="Winged helix' DNA-binding domain"/>
    <property type="match status" value="1"/>
</dbReference>
<feature type="compositionally biased region" description="Low complexity" evidence="9">
    <location>
        <begin position="209"/>
        <end position="233"/>
    </location>
</feature>
<feature type="compositionally biased region" description="Gly residues" evidence="9">
    <location>
        <begin position="762"/>
        <end position="772"/>
    </location>
</feature>
<evidence type="ECO:0000313" key="11">
    <source>
        <dbReference type="EMBL" id="KIR44973.1"/>
    </source>
</evidence>
<feature type="compositionally biased region" description="Low complexity" evidence="9">
    <location>
        <begin position="607"/>
        <end position="618"/>
    </location>
</feature>
<evidence type="ECO:0000256" key="2">
    <source>
        <dbReference type="ARBA" id="ARBA00006403"/>
    </source>
</evidence>
<dbReference type="PRINTS" id="PR00056">
    <property type="entry name" value="HSFDOMAIN"/>
</dbReference>
<keyword evidence="6" id="KW-0539">Nucleus</keyword>
<evidence type="ECO:0000256" key="3">
    <source>
        <dbReference type="ARBA" id="ARBA00023015"/>
    </source>
</evidence>
<evidence type="ECO:0000256" key="4">
    <source>
        <dbReference type="ARBA" id="ARBA00023125"/>
    </source>
</evidence>
<keyword evidence="4" id="KW-0238">DNA-binding</keyword>
<dbReference type="PROSITE" id="PS00434">
    <property type="entry name" value="HSF_DOMAIN"/>
    <property type="match status" value="1"/>
</dbReference>
<feature type="compositionally biased region" description="Polar residues" evidence="9">
    <location>
        <begin position="419"/>
        <end position="448"/>
    </location>
</feature>
<feature type="compositionally biased region" description="Low complexity" evidence="9">
    <location>
        <begin position="523"/>
        <end position="541"/>
    </location>
</feature>
<evidence type="ECO:0000256" key="8">
    <source>
        <dbReference type="RuleBase" id="RU004020"/>
    </source>
</evidence>
<dbReference type="SMART" id="SM00415">
    <property type="entry name" value="HSF"/>
    <property type="match status" value="1"/>
</dbReference>
<dbReference type="GO" id="GO:0003700">
    <property type="term" value="F:DNA-binding transcription factor activity"/>
    <property type="evidence" value="ECO:0007669"/>
    <property type="project" value="InterPro"/>
</dbReference>
<evidence type="ECO:0000256" key="7">
    <source>
        <dbReference type="ARBA" id="ARBA00062171"/>
    </source>
</evidence>
<evidence type="ECO:0000256" key="1">
    <source>
        <dbReference type="ARBA" id="ARBA00004123"/>
    </source>
</evidence>
<accession>A0A0D0U9Q1</accession>
<feature type="region of interest" description="Disordered" evidence="9">
    <location>
        <begin position="735"/>
        <end position="788"/>
    </location>
</feature>
<feature type="compositionally biased region" description="Polar residues" evidence="9">
    <location>
        <begin position="45"/>
        <end position="62"/>
    </location>
</feature>
<evidence type="ECO:0000256" key="9">
    <source>
        <dbReference type="SAM" id="MobiDB-lite"/>
    </source>
</evidence>
<dbReference type="PANTHER" id="PTHR10015">
    <property type="entry name" value="HEAT SHOCK TRANSCRIPTION FACTOR"/>
    <property type="match status" value="1"/>
</dbReference>
<dbReference type="Pfam" id="PF00447">
    <property type="entry name" value="HSF_DNA-bind"/>
    <property type="match status" value="1"/>
</dbReference>
<keyword evidence="3" id="KW-0805">Transcription regulation</keyword>
<proteinExistence type="inferred from homology"/>
<dbReference type="OrthoDB" id="60033at2759"/>
<feature type="region of interest" description="Disordered" evidence="9">
    <location>
        <begin position="523"/>
        <end position="544"/>
    </location>
</feature>
<feature type="region of interest" description="Disordered" evidence="9">
    <location>
        <begin position="589"/>
        <end position="638"/>
    </location>
</feature>
<sequence length="788" mass="81789">MTTNLYAIAGPSKPTTPASTPSPRSEPPSPLKSLTSLPAHPLNPHGTSASNALTNQSSSTGIGISKPGLSVDENGEVMKVPAFLNKLYTMVSDSEVDDLIYWSESGDSFFVPNAELFGRELLPRWFKHSNFSSFVRQLNMYGFHKVPHLQSGALKNETPIELWEFANPYFKRGQPQLLTKVTRKNNRPSNSGVGSSSSVGGTGSGGGMNTRSASAAAASGSASGQIQQAIGQGHEAGNHSASGKYLITDGTTPGSAPSPHASAGPLVGPQTLDLSAINSGIAAIRQTQASIATDLRKLQASNEALWRQAYETQEKQRKHEETIDLIVSFLERLFGTEGEGLKGLKEAMRRGVGVRRDRDGREGRDSRDSRFAEDEDGGQKKRRRVGIDRMIEGGIGDGIDEPVAIESPTSDNDRLVEIGSNSEYSIPSIKRTSSSHPLSLGQLGSSRFSALPSEEPSPSASRSGSTPYECLRTTQSNARGGGADVNVNDPTLGMNHLSPLSDIDPLLPSSSNALAPYSSHLPFPSSNPNPSSAWASNPSQPLLSPTSAAAAAHAYNLDPSLLQTTIGSLLQSPAAAQMFLNSLNASAQGQALASQPNPHNPSPLNPNPNAKANPNGNASISASAPGINAGGNGTGSGTKDLDPTLALFSPLPSHSALTSQSNDLLKSYNDALAVGEGVDNLQESIDSLVRSMGLDLPHGGSSAGIGIGDGTGIGTGTGEVDGEFNVDEFLQGLAKEGEGEGEEEKEGKTEVRVDGGDAAGASGSGAHTGTGHGGKEDVIAQSGLKSKS</sequence>
<dbReference type="Gene3D" id="1.10.10.10">
    <property type="entry name" value="Winged helix-like DNA-binding domain superfamily/Winged helix DNA-binding domain"/>
    <property type="match status" value="1"/>
</dbReference>
<organism evidence="11">
    <name type="scientific">Cryptococcus bacillisporus CA1280</name>
    <dbReference type="NCBI Taxonomy" id="1296109"/>
    <lineage>
        <taxon>Eukaryota</taxon>
        <taxon>Fungi</taxon>
        <taxon>Dikarya</taxon>
        <taxon>Basidiomycota</taxon>
        <taxon>Agaricomycotina</taxon>
        <taxon>Tremellomycetes</taxon>
        <taxon>Tremellales</taxon>
        <taxon>Cryptococcaceae</taxon>
        <taxon>Cryptococcus</taxon>
        <taxon>Cryptococcus gattii species complex</taxon>
    </lineage>
</organism>
<feature type="compositionally biased region" description="Low complexity" evidence="9">
    <location>
        <begin position="189"/>
        <end position="199"/>
    </location>
</feature>
<evidence type="ECO:0000256" key="5">
    <source>
        <dbReference type="ARBA" id="ARBA00023163"/>
    </source>
</evidence>
<dbReference type="GO" id="GO:0005634">
    <property type="term" value="C:nucleus"/>
    <property type="evidence" value="ECO:0007669"/>
    <property type="project" value="UniProtKB-SubCell"/>
</dbReference>
<evidence type="ECO:0000259" key="10">
    <source>
        <dbReference type="PROSITE" id="PS00434"/>
    </source>
</evidence>
<protein>
    <submittedName>
        <fullName evidence="11">Heat shock transcription factor</fullName>
    </submittedName>
</protein>
<feature type="region of interest" description="Disordered" evidence="9">
    <location>
        <begin position="350"/>
        <end position="490"/>
    </location>
</feature>
<comment type="subcellular location">
    <subcellularLocation>
        <location evidence="1">Nucleus</location>
    </subcellularLocation>
</comment>
<name>A0A0D0U9Q1_CRYGA</name>
<feature type="domain" description="HSF-type DNA-binding" evidence="10">
    <location>
        <begin position="122"/>
        <end position="146"/>
    </location>
</feature>
<dbReference type="InterPro" id="IPR036390">
    <property type="entry name" value="WH_DNA-bd_sf"/>
</dbReference>
<dbReference type="InterPro" id="IPR036388">
    <property type="entry name" value="WH-like_DNA-bd_sf"/>
</dbReference>
<dbReference type="InterPro" id="IPR000232">
    <property type="entry name" value="HSF_DNA-bd"/>
</dbReference>
<evidence type="ECO:0000256" key="6">
    <source>
        <dbReference type="ARBA" id="ARBA00023242"/>
    </source>
</evidence>
<keyword evidence="11" id="KW-0346">Stress response</keyword>
<reference evidence="11" key="1">
    <citation type="submission" date="2015-01" db="EMBL/GenBank/DDBJ databases">
        <title>The Genome Sequence of Cryptococcus gattii CA1280.</title>
        <authorList>
            <consortium name="The Broad Institute Genomics Platform"/>
            <person name="Cuomo C."/>
            <person name="Litvintseva A."/>
            <person name="Chen Y."/>
            <person name="Heitman J."/>
            <person name="Sun S."/>
            <person name="Springer D."/>
            <person name="Dromer F."/>
            <person name="Young S."/>
            <person name="Zeng Q."/>
            <person name="Gargeya S."/>
            <person name="Abouelleil A."/>
            <person name="Alvarado L."/>
            <person name="Chapman S.B."/>
            <person name="Gainer-Dewar J."/>
            <person name="Goldberg J."/>
            <person name="Griggs A."/>
            <person name="Gujja S."/>
            <person name="Hansen M."/>
            <person name="Howarth C."/>
            <person name="Imamovic A."/>
            <person name="Larimer J."/>
            <person name="Murphy C."/>
            <person name="Naylor J."/>
            <person name="Pearson M."/>
            <person name="Priest M."/>
            <person name="Roberts A."/>
            <person name="Saif S."/>
            <person name="Shea T."/>
            <person name="Sykes S."/>
            <person name="Wortman J."/>
            <person name="Nusbaum C."/>
            <person name="Birren B."/>
        </authorList>
    </citation>
    <scope>NUCLEOTIDE SEQUENCE [LARGE SCALE GENOMIC DNA]</scope>
    <source>
        <strain evidence="11">CA1280</strain>
    </source>
</reference>
<dbReference type="FunFam" id="1.10.10.10:FF:000027">
    <property type="entry name" value="Heat shock transcription factor 1"/>
    <property type="match status" value="1"/>
</dbReference>
<feature type="region of interest" description="Disordered" evidence="9">
    <location>
        <begin position="181"/>
        <end position="265"/>
    </location>
</feature>
<keyword evidence="5" id="KW-0804">Transcription</keyword>
<feature type="compositionally biased region" description="Basic and acidic residues" evidence="9">
    <location>
        <begin position="350"/>
        <end position="372"/>
    </location>
</feature>
<gene>
    <name evidence="11" type="ORF">I312_05746</name>
</gene>
<dbReference type="GO" id="GO:0043565">
    <property type="term" value="F:sequence-specific DNA binding"/>
    <property type="evidence" value="ECO:0007669"/>
    <property type="project" value="InterPro"/>
</dbReference>
<dbReference type="EMBL" id="KN847992">
    <property type="protein sequence ID" value="KIR44973.1"/>
    <property type="molecule type" value="Genomic_DNA"/>
</dbReference>
<dbReference type="HOGENOM" id="CLU_015858_1_0_1"/>
<comment type="subunit">
    <text evidence="7">Homotrimer. Homotrimerization increases the affinity of HSF1 to DNA. Interacts with transcriptional coregulator SSA1 on chromatin.</text>
</comment>
<feature type="compositionally biased region" description="Basic and acidic residues" evidence="9">
    <location>
        <begin position="745"/>
        <end position="755"/>
    </location>
</feature>
<comment type="similarity">
    <text evidence="2 8">Belongs to the HSF family.</text>
</comment>
<feature type="compositionally biased region" description="Low complexity" evidence="9">
    <location>
        <begin position="11"/>
        <end position="23"/>
    </location>
</feature>
<feature type="compositionally biased region" description="Low complexity" evidence="9">
    <location>
        <begin position="449"/>
        <end position="467"/>
    </location>
</feature>
<feature type="region of interest" description="Disordered" evidence="9">
    <location>
        <begin position="1"/>
        <end position="68"/>
    </location>
</feature>
<dbReference type="AlphaFoldDB" id="A0A0D0U9Q1"/>
<dbReference type="PANTHER" id="PTHR10015:SF427">
    <property type="entry name" value="HEAT SHOCK FACTOR PROTEIN"/>
    <property type="match status" value="1"/>
</dbReference>